<comment type="subcellular location">
    <subcellularLocation>
        <location evidence="2">Membrane</location>
    </subcellularLocation>
</comment>
<keyword evidence="5 11" id="KW-0812">Transmembrane</keyword>
<dbReference type="SMART" id="SM00388">
    <property type="entry name" value="HisKA"/>
    <property type="match status" value="1"/>
</dbReference>
<evidence type="ECO:0000259" key="14">
    <source>
        <dbReference type="PROSITE" id="PS50839"/>
    </source>
</evidence>
<dbReference type="Pfam" id="PF00512">
    <property type="entry name" value="HisKA"/>
    <property type="match status" value="1"/>
</dbReference>
<keyword evidence="9 11" id="KW-0472">Membrane</keyword>
<evidence type="ECO:0000256" key="9">
    <source>
        <dbReference type="ARBA" id="ARBA00023136"/>
    </source>
</evidence>
<accession>A0ABV4WY42</accession>
<keyword evidence="8" id="KW-0902">Two-component regulatory system</keyword>
<dbReference type="InterPro" id="IPR006189">
    <property type="entry name" value="CHASE_dom"/>
</dbReference>
<feature type="domain" description="CHASE" evidence="14">
    <location>
        <begin position="72"/>
        <end position="267"/>
    </location>
</feature>
<dbReference type="EC" id="2.7.13.3" evidence="3"/>
<dbReference type="InterPro" id="IPR005467">
    <property type="entry name" value="His_kinase_dom"/>
</dbReference>
<proteinExistence type="predicted"/>
<dbReference type="InterPro" id="IPR001789">
    <property type="entry name" value="Sig_transdc_resp-reg_receiver"/>
</dbReference>
<comment type="caution">
    <text evidence="15">The sequence shown here is derived from an EMBL/GenBank/DDBJ whole genome shotgun (WGS) entry which is preliminary data.</text>
</comment>
<dbReference type="SMART" id="SM00448">
    <property type="entry name" value="REC"/>
    <property type="match status" value="1"/>
</dbReference>
<dbReference type="InterPro" id="IPR003594">
    <property type="entry name" value="HATPase_dom"/>
</dbReference>
<reference evidence="15 16" key="1">
    <citation type="submission" date="2024-09" db="EMBL/GenBank/DDBJ databases">
        <title>Floridaenema gen nov. (Aerosakkonemataceae, Aerosakkonematales ord. nov., Cyanobacteria) from benthic tropical and subtropical fresh waters, with the description of four new species.</title>
        <authorList>
            <person name="Moretto J.A."/>
            <person name="Berthold D.E."/>
            <person name="Lefler F.W."/>
            <person name="Huang I.-S."/>
            <person name="Laughinghouse H. IV."/>
        </authorList>
    </citation>
    <scope>NUCLEOTIDE SEQUENCE [LARGE SCALE GENOMIC DNA]</scope>
    <source>
        <strain evidence="15 16">BLCC-F167</strain>
    </source>
</reference>
<feature type="domain" description="Histidine kinase" evidence="12">
    <location>
        <begin position="380"/>
        <end position="601"/>
    </location>
</feature>
<evidence type="ECO:0000256" key="6">
    <source>
        <dbReference type="ARBA" id="ARBA00022777"/>
    </source>
</evidence>
<evidence type="ECO:0000256" key="1">
    <source>
        <dbReference type="ARBA" id="ARBA00000085"/>
    </source>
</evidence>
<dbReference type="CDD" id="cd17546">
    <property type="entry name" value="REC_hyHK_CKI1_RcsC-like"/>
    <property type="match status" value="1"/>
</dbReference>
<evidence type="ECO:0000256" key="4">
    <source>
        <dbReference type="ARBA" id="ARBA00022553"/>
    </source>
</evidence>
<evidence type="ECO:0000256" key="8">
    <source>
        <dbReference type="ARBA" id="ARBA00023012"/>
    </source>
</evidence>
<dbReference type="InterPro" id="IPR011006">
    <property type="entry name" value="CheY-like_superfamily"/>
</dbReference>
<dbReference type="SUPFAM" id="SSF52172">
    <property type="entry name" value="CheY-like"/>
    <property type="match status" value="1"/>
</dbReference>
<comment type="catalytic activity">
    <reaction evidence="1">
        <text>ATP + protein L-histidine = ADP + protein N-phospho-L-histidine.</text>
        <dbReference type="EC" id="2.7.13.3"/>
    </reaction>
</comment>
<dbReference type="Gene3D" id="3.30.565.10">
    <property type="entry name" value="Histidine kinase-like ATPase, C-terminal domain"/>
    <property type="match status" value="1"/>
</dbReference>
<evidence type="ECO:0000256" key="3">
    <source>
        <dbReference type="ARBA" id="ARBA00012438"/>
    </source>
</evidence>
<dbReference type="SMART" id="SM00387">
    <property type="entry name" value="HATPase_c"/>
    <property type="match status" value="1"/>
</dbReference>
<dbReference type="InterPro" id="IPR004358">
    <property type="entry name" value="Sig_transdc_His_kin-like_C"/>
</dbReference>
<evidence type="ECO:0000259" key="12">
    <source>
        <dbReference type="PROSITE" id="PS50109"/>
    </source>
</evidence>
<protein>
    <recommendedName>
        <fullName evidence="3">histidine kinase</fullName>
        <ecNumber evidence="3">2.7.13.3</ecNumber>
    </recommendedName>
</protein>
<organism evidence="15 16">
    <name type="scientific">Floridaenema evergladense BLCC-F167</name>
    <dbReference type="NCBI Taxonomy" id="3153639"/>
    <lineage>
        <taxon>Bacteria</taxon>
        <taxon>Bacillati</taxon>
        <taxon>Cyanobacteriota</taxon>
        <taxon>Cyanophyceae</taxon>
        <taxon>Oscillatoriophycideae</taxon>
        <taxon>Aerosakkonematales</taxon>
        <taxon>Aerosakkonemataceae</taxon>
        <taxon>Floridanema</taxon>
        <taxon>Floridanema evergladense</taxon>
    </lineage>
</organism>
<dbReference type="CDD" id="cd00082">
    <property type="entry name" value="HisKA"/>
    <property type="match status" value="1"/>
</dbReference>
<sequence>MKRKLSPYFPIWLTLCLGMGLSCTVGIVLQNLERSSQVNRFSKYTDRLTITLQRQVREYFQATIALGAFFNASQEINRAEFHEFTKPLIKRYPGIYGMAWIQPVANRERAIFEKKQSRELPDFQIFERNEINQPFVASERSEYFPIVYGEPTQAYQHILGFDFASNPQFFNPLKQARDSGKILMSPKIKLTKPNGETAVGFILYHPVYARGKSIYTIQDRQQFFRGIAYSIYELKIVFESALQGMNEENLYFYLLDPSATANQQFLIAYDGRKRRLIENSDDFFNAIERFCPLSNQCKYNIELGERNLLLVILPTPAFWQGSWTPLVAVVIGLAFTILLVFYLYSSQLRATEVEHLAVNLAQAKEAAEVANKAKSEFLANMSHELRTPLNGILGYAQILQRADDLNPKHRQGIDIIEQAGQHLLTLINDVLDLSKIEAGKMELLPKDFHLGSFLSGIAEINRVRAESKGISFYYLPDTEMPTGVVADEKRLRQVLINLLGNAVKFTERGHVTLETKVLNKDQESVTIRFSIIDTGIGMLPEQINKIFLPFEQVGSVSKRYEGTGLGLTICTKIVQVLGSKIEVNSTFGQGSTFWFDVTLPISYEWISAATYSSKGKIIGYKGEEKKLLIVDDKEVNREVLWEVLKPLKFALEQAENGAEALTKLTSFSPDLIITDIVMPVMDGYEFSREIRQSYSQKVPIIGCSASVSVHDQTLAISSGCNDFLAKPIDMERLFIILEKYLQIEWLYKSKEIPTESQMLTEGKIVFPPPAELSKLYQASRIGDIDMIKNEAERLHQLHSQYQPFAAQILKLVDEFDDTAIIQLIELRMNYPAS</sequence>
<dbReference type="CDD" id="cd16922">
    <property type="entry name" value="HATPase_EvgS-ArcB-TorS-like"/>
    <property type="match status" value="1"/>
</dbReference>
<keyword evidence="7 11" id="KW-1133">Transmembrane helix</keyword>
<dbReference type="PROSITE" id="PS50109">
    <property type="entry name" value="HIS_KIN"/>
    <property type="match status" value="1"/>
</dbReference>
<keyword evidence="4 10" id="KW-0597">Phosphoprotein</keyword>
<evidence type="ECO:0000256" key="2">
    <source>
        <dbReference type="ARBA" id="ARBA00004370"/>
    </source>
</evidence>
<evidence type="ECO:0000313" key="15">
    <source>
        <dbReference type="EMBL" id="MFB2839523.1"/>
    </source>
</evidence>
<evidence type="ECO:0000256" key="5">
    <source>
        <dbReference type="ARBA" id="ARBA00022692"/>
    </source>
</evidence>
<dbReference type="PANTHER" id="PTHR45339">
    <property type="entry name" value="HYBRID SIGNAL TRANSDUCTION HISTIDINE KINASE J"/>
    <property type="match status" value="1"/>
</dbReference>
<dbReference type="EMBL" id="JBHFNT010000311">
    <property type="protein sequence ID" value="MFB2839523.1"/>
    <property type="molecule type" value="Genomic_DNA"/>
</dbReference>
<dbReference type="PANTHER" id="PTHR45339:SF1">
    <property type="entry name" value="HYBRID SIGNAL TRANSDUCTION HISTIDINE KINASE J"/>
    <property type="match status" value="1"/>
</dbReference>
<dbReference type="PROSITE" id="PS51257">
    <property type="entry name" value="PROKAR_LIPOPROTEIN"/>
    <property type="match status" value="1"/>
</dbReference>
<dbReference type="SUPFAM" id="SSF47384">
    <property type="entry name" value="Homodimeric domain of signal transducing histidine kinase"/>
    <property type="match status" value="1"/>
</dbReference>
<keyword evidence="6" id="KW-0808">Transferase</keyword>
<dbReference type="Gene3D" id="3.30.450.350">
    <property type="entry name" value="CHASE domain"/>
    <property type="match status" value="1"/>
</dbReference>
<dbReference type="Pfam" id="PF00072">
    <property type="entry name" value="Response_reg"/>
    <property type="match status" value="1"/>
</dbReference>
<dbReference type="PRINTS" id="PR00344">
    <property type="entry name" value="BCTRLSENSOR"/>
</dbReference>
<feature type="modified residue" description="4-aspartylphosphate" evidence="10">
    <location>
        <position position="675"/>
    </location>
</feature>
<keyword evidence="6" id="KW-0418">Kinase</keyword>
<dbReference type="PROSITE" id="PS50839">
    <property type="entry name" value="CHASE"/>
    <property type="match status" value="1"/>
</dbReference>
<dbReference type="SUPFAM" id="SSF55874">
    <property type="entry name" value="ATPase domain of HSP90 chaperone/DNA topoisomerase II/histidine kinase"/>
    <property type="match status" value="1"/>
</dbReference>
<dbReference type="InterPro" id="IPR042240">
    <property type="entry name" value="CHASE_sf"/>
</dbReference>
<dbReference type="Gene3D" id="1.10.287.130">
    <property type="match status" value="1"/>
</dbReference>
<dbReference type="PROSITE" id="PS50110">
    <property type="entry name" value="RESPONSE_REGULATORY"/>
    <property type="match status" value="1"/>
</dbReference>
<dbReference type="Pfam" id="PF02518">
    <property type="entry name" value="HATPase_c"/>
    <property type="match status" value="1"/>
</dbReference>
<dbReference type="RefSeq" id="WP_413281791.1">
    <property type="nucleotide sequence ID" value="NZ_JBHFNT010000311.1"/>
</dbReference>
<dbReference type="Gene3D" id="3.40.50.2300">
    <property type="match status" value="1"/>
</dbReference>
<dbReference type="SMART" id="SM01079">
    <property type="entry name" value="CHASE"/>
    <property type="match status" value="1"/>
</dbReference>
<dbReference type="Proteomes" id="UP001576780">
    <property type="component" value="Unassembled WGS sequence"/>
</dbReference>
<dbReference type="InterPro" id="IPR003661">
    <property type="entry name" value="HisK_dim/P_dom"/>
</dbReference>
<evidence type="ECO:0000259" key="13">
    <source>
        <dbReference type="PROSITE" id="PS50110"/>
    </source>
</evidence>
<name>A0ABV4WY42_9CYAN</name>
<evidence type="ECO:0000313" key="16">
    <source>
        <dbReference type="Proteomes" id="UP001576780"/>
    </source>
</evidence>
<evidence type="ECO:0000256" key="11">
    <source>
        <dbReference type="SAM" id="Phobius"/>
    </source>
</evidence>
<dbReference type="InterPro" id="IPR036890">
    <property type="entry name" value="HATPase_C_sf"/>
</dbReference>
<gene>
    <name evidence="15" type="ORF">ACE1CA_33955</name>
</gene>
<evidence type="ECO:0000256" key="7">
    <source>
        <dbReference type="ARBA" id="ARBA00022989"/>
    </source>
</evidence>
<evidence type="ECO:0000256" key="10">
    <source>
        <dbReference type="PROSITE-ProRule" id="PRU00169"/>
    </source>
</evidence>
<dbReference type="InterPro" id="IPR036097">
    <property type="entry name" value="HisK_dim/P_sf"/>
</dbReference>
<dbReference type="Pfam" id="PF03924">
    <property type="entry name" value="CHASE"/>
    <property type="match status" value="1"/>
</dbReference>
<feature type="domain" description="Response regulatory" evidence="13">
    <location>
        <begin position="626"/>
        <end position="741"/>
    </location>
</feature>
<keyword evidence="16" id="KW-1185">Reference proteome</keyword>
<feature type="transmembrane region" description="Helical" evidence="11">
    <location>
        <begin position="323"/>
        <end position="344"/>
    </location>
</feature>